<accession>A0ABN7RQH0</accession>
<reference evidence="1 2" key="1">
    <citation type="submission" date="2021-04" db="EMBL/GenBank/DDBJ databases">
        <authorList>
            <person name="Bliznina A."/>
        </authorList>
    </citation>
    <scope>NUCLEOTIDE SEQUENCE [LARGE SCALE GENOMIC DNA]</scope>
</reference>
<evidence type="ECO:0000313" key="2">
    <source>
        <dbReference type="Proteomes" id="UP001158576"/>
    </source>
</evidence>
<dbReference type="EMBL" id="OU015568">
    <property type="protein sequence ID" value="CAG5080236.1"/>
    <property type="molecule type" value="Genomic_DNA"/>
</dbReference>
<proteinExistence type="predicted"/>
<organism evidence="1 2">
    <name type="scientific">Oikopleura dioica</name>
    <name type="common">Tunicate</name>
    <dbReference type="NCBI Taxonomy" id="34765"/>
    <lineage>
        <taxon>Eukaryota</taxon>
        <taxon>Metazoa</taxon>
        <taxon>Chordata</taxon>
        <taxon>Tunicata</taxon>
        <taxon>Appendicularia</taxon>
        <taxon>Copelata</taxon>
        <taxon>Oikopleuridae</taxon>
        <taxon>Oikopleura</taxon>
    </lineage>
</organism>
<evidence type="ECO:0000313" key="1">
    <source>
        <dbReference type="EMBL" id="CAG5080236.1"/>
    </source>
</evidence>
<sequence length="88" mass="10020">MTEFVQNSEATENELTDIISAVVFNERSLQLSRLSQQHQLQLGNILLCVSEARRMDSQLLSSALFKDVELPTRRTITFLQQLASAKHM</sequence>
<gene>
    <name evidence="1" type="ORF">OKIOD_LOCUS1072</name>
</gene>
<dbReference type="Proteomes" id="UP001158576">
    <property type="component" value="Chromosome PAR"/>
</dbReference>
<keyword evidence="2" id="KW-1185">Reference proteome</keyword>
<protein>
    <submittedName>
        <fullName evidence="1">Oidioi.mRNA.OKI2018_I69.PAR.g9514.t1.cds</fullName>
    </submittedName>
</protein>
<name>A0ABN7RQH0_OIKDI</name>